<protein>
    <submittedName>
        <fullName evidence="1">Uncharacterized protein</fullName>
    </submittedName>
</protein>
<dbReference type="Proteomes" id="UP001497453">
    <property type="component" value="Chromosome 10"/>
</dbReference>
<sequence length="154" mass="18122">MPPRSKDAVYSGYAMFVDDFKKFFVTLQPNLANEALPKYIMVYDRWRRRLDKADRSRVPKLRLVPFEGTTPSGRPTEDKVEKAFFPTRYVRYTNAAQLRRDEEHQNLWKDNEVDRALLAEFIRFVESLGGKLDSTKVLDFGCFRDCHPDFLGDF</sequence>
<evidence type="ECO:0000313" key="2">
    <source>
        <dbReference type="Proteomes" id="UP001497453"/>
    </source>
</evidence>
<gene>
    <name evidence="1" type="ORF">GFSPODELE1_LOCUS1802</name>
</gene>
<evidence type="ECO:0000313" key="1">
    <source>
        <dbReference type="EMBL" id="CAL1697700.1"/>
    </source>
</evidence>
<organism evidence="1 2">
    <name type="scientific">Somion occarium</name>
    <dbReference type="NCBI Taxonomy" id="3059160"/>
    <lineage>
        <taxon>Eukaryota</taxon>
        <taxon>Fungi</taxon>
        <taxon>Dikarya</taxon>
        <taxon>Basidiomycota</taxon>
        <taxon>Agaricomycotina</taxon>
        <taxon>Agaricomycetes</taxon>
        <taxon>Polyporales</taxon>
        <taxon>Cerrenaceae</taxon>
        <taxon>Somion</taxon>
    </lineage>
</organism>
<dbReference type="EMBL" id="OZ037953">
    <property type="protein sequence ID" value="CAL1697700.1"/>
    <property type="molecule type" value="Genomic_DNA"/>
</dbReference>
<proteinExistence type="predicted"/>
<accession>A0ABP1CPS7</accession>
<name>A0ABP1CPS7_9APHY</name>
<reference evidence="2" key="1">
    <citation type="submission" date="2024-04" db="EMBL/GenBank/DDBJ databases">
        <authorList>
            <person name="Shaw F."/>
            <person name="Minotto A."/>
        </authorList>
    </citation>
    <scope>NUCLEOTIDE SEQUENCE [LARGE SCALE GENOMIC DNA]</scope>
</reference>
<keyword evidence="2" id="KW-1185">Reference proteome</keyword>